<evidence type="ECO:0000313" key="4">
    <source>
        <dbReference type="Proteomes" id="UP000177968"/>
    </source>
</evidence>
<reference evidence="3 4" key="1">
    <citation type="journal article" date="2016" name="Nat. Commun.">
        <title>Thousands of microbial genomes shed light on interconnected biogeochemical processes in an aquifer system.</title>
        <authorList>
            <person name="Anantharaman K."/>
            <person name="Brown C.T."/>
            <person name="Hug L.A."/>
            <person name="Sharon I."/>
            <person name="Castelle C.J."/>
            <person name="Probst A.J."/>
            <person name="Thomas B.C."/>
            <person name="Singh A."/>
            <person name="Wilkins M.J."/>
            <person name="Karaoz U."/>
            <person name="Brodie E.L."/>
            <person name="Williams K.H."/>
            <person name="Hubbard S.S."/>
            <person name="Banfield J.F."/>
        </authorList>
    </citation>
    <scope>NUCLEOTIDE SEQUENCE [LARGE SCALE GENOMIC DNA]</scope>
</reference>
<proteinExistence type="predicted"/>
<dbReference type="AlphaFoldDB" id="A0A1F6FMY8"/>
<evidence type="ECO:0000259" key="2">
    <source>
        <dbReference type="Pfam" id="PF22640"/>
    </source>
</evidence>
<sequence>MKSKSKNRWVVIMAGGEGTRLWPMSSGEKPKQFHSFLGELSLLQSMYALLAQSVRKERILVQVSPRLLPLVKKQLPTLSKEQIVVEPEARDTGPAFAFAAASILVRDPNAVIGFYYSDHLIQSEKAFKQTLEQSFRTAEAFPDHLVLVGVQPLYPHTGLGYMELGKSVTRSGVSAQQVKSFIEKPSRARAKRMTLSKRYLWNTGYKIAPAKHILKMLAESDALYAKHLPQLNDAIQKHNARAMASVFKKLPKCSFEYTVTEKATGLLAVESDMVWSDIGDWEAIYQTLENKREGTLQMVGRVAEHGSRNSLLVSYHRPIVAVGLANVIVVETKDGILVMAKGHSQHVKKALLKLRS</sequence>
<evidence type="ECO:0000259" key="1">
    <source>
        <dbReference type="Pfam" id="PF00483"/>
    </source>
</evidence>
<dbReference type="SUPFAM" id="SSF159283">
    <property type="entry name" value="Guanosine diphospho-D-mannose pyrophosphorylase/mannose-6-phosphate isomerase linker domain"/>
    <property type="match status" value="1"/>
</dbReference>
<accession>A0A1F6FMY8</accession>
<dbReference type="InterPro" id="IPR054566">
    <property type="entry name" value="ManC/GMP-like_b-helix"/>
</dbReference>
<dbReference type="Pfam" id="PF22640">
    <property type="entry name" value="ManC_GMP_beta-helix"/>
    <property type="match status" value="1"/>
</dbReference>
<dbReference type="PANTHER" id="PTHR46390:SF1">
    <property type="entry name" value="MANNOSE-1-PHOSPHATE GUANYLYLTRANSFERASE"/>
    <property type="match status" value="1"/>
</dbReference>
<dbReference type="InterPro" id="IPR005835">
    <property type="entry name" value="NTP_transferase_dom"/>
</dbReference>
<feature type="domain" description="MannoseP isomerase/GMP-like beta-helix" evidence="2">
    <location>
        <begin position="307"/>
        <end position="353"/>
    </location>
</feature>
<dbReference type="EMBL" id="MFMO01000034">
    <property type="protein sequence ID" value="OGG87222.1"/>
    <property type="molecule type" value="Genomic_DNA"/>
</dbReference>
<comment type="caution">
    <text evidence="3">The sequence shown here is derived from an EMBL/GenBank/DDBJ whole genome shotgun (WGS) entry which is preliminary data.</text>
</comment>
<feature type="domain" description="Nucleotidyl transferase" evidence="1">
    <location>
        <begin position="11"/>
        <end position="289"/>
    </location>
</feature>
<organism evidence="3 4">
    <name type="scientific">Candidatus Kaiserbacteria bacterium RIFCSPLOWO2_12_FULL_50_28</name>
    <dbReference type="NCBI Taxonomy" id="1798527"/>
    <lineage>
        <taxon>Bacteria</taxon>
        <taxon>Candidatus Kaiseribacteriota</taxon>
    </lineage>
</organism>
<dbReference type="PANTHER" id="PTHR46390">
    <property type="entry name" value="MANNOSE-1-PHOSPHATE GUANYLYLTRANSFERASE"/>
    <property type="match status" value="1"/>
</dbReference>
<name>A0A1F6FMY8_9BACT</name>
<protein>
    <submittedName>
        <fullName evidence="3">Uncharacterized protein</fullName>
    </submittedName>
</protein>
<gene>
    <name evidence="3" type="ORF">A3H15_01355</name>
</gene>
<dbReference type="GO" id="GO:0009298">
    <property type="term" value="P:GDP-mannose biosynthetic process"/>
    <property type="evidence" value="ECO:0007669"/>
    <property type="project" value="TreeGrafter"/>
</dbReference>
<dbReference type="SUPFAM" id="SSF53448">
    <property type="entry name" value="Nucleotide-diphospho-sugar transferases"/>
    <property type="match status" value="1"/>
</dbReference>
<dbReference type="Gene3D" id="3.90.550.10">
    <property type="entry name" value="Spore Coat Polysaccharide Biosynthesis Protein SpsA, Chain A"/>
    <property type="match status" value="1"/>
</dbReference>
<dbReference type="Pfam" id="PF00483">
    <property type="entry name" value="NTP_transferase"/>
    <property type="match status" value="1"/>
</dbReference>
<dbReference type="InterPro" id="IPR051161">
    <property type="entry name" value="Mannose-6P_isomerase_type2"/>
</dbReference>
<dbReference type="InterPro" id="IPR029044">
    <property type="entry name" value="Nucleotide-diphossugar_trans"/>
</dbReference>
<dbReference type="GO" id="GO:0004475">
    <property type="term" value="F:mannose-1-phosphate guanylyltransferase (GTP) activity"/>
    <property type="evidence" value="ECO:0007669"/>
    <property type="project" value="TreeGrafter"/>
</dbReference>
<dbReference type="Proteomes" id="UP000177968">
    <property type="component" value="Unassembled WGS sequence"/>
</dbReference>
<evidence type="ECO:0000313" key="3">
    <source>
        <dbReference type="EMBL" id="OGG87222.1"/>
    </source>
</evidence>